<keyword evidence="2" id="KW-1185">Reference proteome</keyword>
<name>A0A915E3E5_9BILA</name>
<dbReference type="AlphaFoldDB" id="A0A915E3E5"/>
<organism evidence="2 3">
    <name type="scientific">Ditylenchus dipsaci</name>
    <dbReference type="NCBI Taxonomy" id="166011"/>
    <lineage>
        <taxon>Eukaryota</taxon>
        <taxon>Metazoa</taxon>
        <taxon>Ecdysozoa</taxon>
        <taxon>Nematoda</taxon>
        <taxon>Chromadorea</taxon>
        <taxon>Rhabditida</taxon>
        <taxon>Tylenchina</taxon>
        <taxon>Tylenchomorpha</taxon>
        <taxon>Sphaerularioidea</taxon>
        <taxon>Anguinidae</taxon>
        <taxon>Anguininae</taxon>
        <taxon>Ditylenchus</taxon>
    </lineage>
</organism>
<reference evidence="3" key="1">
    <citation type="submission" date="2022-11" db="UniProtKB">
        <authorList>
            <consortium name="WormBaseParasite"/>
        </authorList>
    </citation>
    <scope>IDENTIFICATION</scope>
</reference>
<dbReference type="Proteomes" id="UP000887574">
    <property type="component" value="Unplaced"/>
</dbReference>
<accession>A0A915E3E5</accession>
<proteinExistence type="predicted"/>
<evidence type="ECO:0000313" key="2">
    <source>
        <dbReference type="Proteomes" id="UP000887574"/>
    </source>
</evidence>
<evidence type="ECO:0000313" key="3">
    <source>
        <dbReference type="WBParaSite" id="jg26288.2"/>
    </source>
</evidence>
<feature type="region of interest" description="Disordered" evidence="1">
    <location>
        <begin position="131"/>
        <end position="159"/>
    </location>
</feature>
<dbReference type="WBParaSite" id="jg26288.2">
    <property type="protein sequence ID" value="jg26288.2"/>
    <property type="gene ID" value="jg26288"/>
</dbReference>
<sequence>MLSLLNSTNIYSDNKIPTLTICQALLPPTRLPNNQIVAILKNSVISAENCKRGKKSRRLNKNFLLGGSVTDPLNLKSLKPSDPCDEMTGVIEVIVPKMCMTSQSHGHANLKEKERKTGILSRGYIVSPVVPQKHFSDKSHKSKKQFNPRQESKFSLLDNHQDTVAYSSTSHDKKEGAVIKTDENTAAVRAHKYKQKNMLMRYRFGNFNNY</sequence>
<evidence type="ECO:0000256" key="1">
    <source>
        <dbReference type="SAM" id="MobiDB-lite"/>
    </source>
</evidence>
<protein>
    <submittedName>
        <fullName evidence="3">Uncharacterized protein</fullName>
    </submittedName>
</protein>